<gene>
    <name evidence="14" type="ORF">M9Y10_043888</name>
</gene>
<evidence type="ECO:0000256" key="4">
    <source>
        <dbReference type="ARBA" id="ARBA00012557"/>
    </source>
</evidence>
<keyword evidence="9" id="KW-0735">Signal-anchor</keyword>
<keyword evidence="8" id="KW-0547">Nucleotide-binding</keyword>
<comment type="similarity">
    <text evidence="3">Belongs to the glycosyltransferase 31 family. Beta3-Gal-T subfamily.</text>
</comment>
<sequence length="411" mass="48113">MISLLISFSLQLSYDEVAFAVWSGREYTTRRVVSQAGTWYQLIPEIHVYSDEFFNGSLELVLNESNRTNIVFHDFGHKGGHLMGSEWEHRWYYAQTRHLLTMADFYERFPNKKWYVWADDDTYLYPESIINFLDQQDSSNFVVYGITYCSWDSVAEIIEPKRSCHPFAQGGAGVFYSHTFMSSIAPYLRNCSEMFNDPNFAGSMRLAICIERFLGVDKWNMGSTAINLSPRLHSSNPLQETEESNVKFPMSFHRMRHILLYQIWNATESIWIDGEGKDRHVSWDNITMSTFQIEVGNDRKRMNLHWGFRIRQLYDKSNYIYAISRPEPFFNKSDISKINPIMFEQKFERNITLRYICADGFDVDEMTFDSFLGPEKVGTAFLLNCPKSKLMPIQSKEKMILNVIPKDPSMM</sequence>
<dbReference type="Pfam" id="PF02434">
    <property type="entry name" value="Fringe"/>
    <property type="match status" value="1"/>
</dbReference>
<evidence type="ECO:0000256" key="10">
    <source>
        <dbReference type="ARBA" id="ARBA00022989"/>
    </source>
</evidence>
<keyword evidence="10" id="KW-1133">Transmembrane helix</keyword>
<organism evidence="14 15">
    <name type="scientific">Tritrichomonas musculus</name>
    <dbReference type="NCBI Taxonomy" id="1915356"/>
    <lineage>
        <taxon>Eukaryota</taxon>
        <taxon>Metamonada</taxon>
        <taxon>Parabasalia</taxon>
        <taxon>Tritrichomonadida</taxon>
        <taxon>Tritrichomonadidae</taxon>
        <taxon>Tritrichomonas</taxon>
    </lineage>
</organism>
<keyword evidence="6" id="KW-0808">Transferase</keyword>
<evidence type="ECO:0000313" key="15">
    <source>
        <dbReference type="Proteomes" id="UP001470230"/>
    </source>
</evidence>
<comment type="subcellular location">
    <subcellularLocation>
        <location evidence="1">Membrane</location>
        <topology evidence="1">Single-pass type II membrane protein</topology>
    </subcellularLocation>
</comment>
<dbReference type="InterPro" id="IPR003378">
    <property type="entry name" value="Fringe-like_glycosylTrfase"/>
</dbReference>
<evidence type="ECO:0000313" key="14">
    <source>
        <dbReference type="EMBL" id="KAK8884768.1"/>
    </source>
</evidence>
<name>A0ABR2K101_9EUKA</name>
<dbReference type="EC" id="2.4.1.122" evidence="4"/>
<evidence type="ECO:0000256" key="3">
    <source>
        <dbReference type="ARBA" id="ARBA00006462"/>
    </source>
</evidence>
<feature type="signal peptide" evidence="12">
    <location>
        <begin position="1"/>
        <end position="20"/>
    </location>
</feature>
<evidence type="ECO:0000256" key="2">
    <source>
        <dbReference type="ARBA" id="ARBA00004922"/>
    </source>
</evidence>
<comment type="caution">
    <text evidence="14">The sequence shown here is derived from an EMBL/GenBank/DDBJ whole genome shotgun (WGS) entry which is preliminary data.</text>
</comment>
<dbReference type="InterPro" id="IPR026050">
    <property type="entry name" value="C1GALT1/C1GALT1_chp1"/>
</dbReference>
<dbReference type="Gene3D" id="3.90.550.50">
    <property type="match status" value="1"/>
</dbReference>
<feature type="domain" description="Fringe-like glycosyltransferase" evidence="13">
    <location>
        <begin position="12"/>
        <end position="256"/>
    </location>
</feature>
<evidence type="ECO:0000256" key="1">
    <source>
        <dbReference type="ARBA" id="ARBA00004606"/>
    </source>
</evidence>
<dbReference type="Proteomes" id="UP001470230">
    <property type="component" value="Unassembled WGS sequence"/>
</dbReference>
<keyword evidence="12" id="KW-0732">Signal</keyword>
<accession>A0ABR2K101</accession>
<evidence type="ECO:0000256" key="6">
    <source>
        <dbReference type="ARBA" id="ARBA00022679"/>
    </source>
</evidence>
<dbReference type="PANTHER" id="PTHR23033">
    <property type="entry name" value="BETA1,3-GALACTOSYLTRANSFERASE"/>
    <property type="match status" value="1"/>
</dbReference>
<evidence type="ECO:0000256" key="7">
    <source>
        <dbReference type="ARBA" id="ARBA00022692"/>
    </source>
</evidence>
<dbReference type="PANTHER" id="PTHR23033:SF47">
    <property type="entry name" value="APPLE DOMAIN-CONTAINING PROTEIN-RELATED"/>
    <property type="match status" value="1"/>
</dbReference>
<comment type="pathway">
    <text evidence="2">Protein modification; protein glycosylation.</text>
</comment>
<protein>
    <recommendedName>
        <fullName evidence="4">N-acetylgalactosaminide beta-1,3-galactosyltransferase</fullName>
        <ecNumber evidence="4">2.4.1.122</ecNumber>
    </recommendedName>
</protein>
<evidence type="ECO:0000256" key="8">
    <source>
        <dbReference type="ARBA" id="ARBA00022741"/>
    </source>
</evidence>
<evidence type="ECO:0000259" key="13">
    <source>
        <dbReference type="Pfam" id="PF02434"/>
    </source>
</evidence>
<reference evidence="14 15" key="1">
    <citation type="submission" date="2024-04" db="EMBL/GenBank/DDBJ databases">
        <title>Tritrichomonas musculus Genome.</title>
        <authorList>
            <person name="Alves-Ferreira E."/>
            <person name="Grigg M."/>
            <person name="Lorenzi H."/>
            <person name="Galac M."/>
        </authorList>
    </citation>
    <scope>NUCLEOTIDE SEQUENCE [LARGE SCALE GENOMIC DNA]</scope>
    <source>
        <strain evidence="14 15">EAF2021</strain>
    </source>
</reference>
<evidence type="ECO:0000256" key="11">
    <source>
        <dbReference type="ARBA" id="ARBA00023136"/>
    </source>
</evidence>
<evidence type="ECO:0000256" key="9">
    <source>
        <dbReference type="ARBA" id="ARBA00022968"/>
    </source>
</evidence>
<evidence type="ECO:0000256" key="12">
    <source>
        <dbReference type="SAM" id="SignalP"/>
    </source>
</evidence>
<proteinExistence type="inferred from homology"/>
<keyword evidence="5" id="KW-0328">Glycosyltransferase</keyword>
<keyword evidence="15" id="KW-1185">Reference proteome</keyword>
<keyword evidence="11" id="KW-0472">Membrane</keyword>
<evidence type="ECO:0000256" key="5">
    <source>
        <dbReference type="ARBA" id="ARBA00022676"/>
    </source>
</evidence>
<feature type="chain" id="PRO_5046502615" description="N-acetylgalactosaminide beta-1,3-galactosyltransferase" evidence="12">
    <location>
        <begin position="21"/>
        <end position="411"/>
    </location>
</feature>
<dbReference type="EMBL" id="JAPFFF010000008">
    <property type="protein sequence ID" value="KAK8884768.1"/>
    <property type="molecule type" value="Genomic_DNA"/>
</dbReference>
<keyword evidence="7" id="KW-0812">Transmembrane</keyword>